<dbReference type="GO" id="GO:0022857">
    <property type="term" value="F:transmembrane transporter activity"/>
    <property type="evidence" value="ECO:0007669"/>
    <property type="project" value="InterPro"/>
</dbReference>
<feature type="domain" description="Major facilitator superfamily (MFS) profile" evidence="7">
    <location>
        <begin position="185"/>
        <end position="430"/>
    </location>
</feature>
<feature type="transmembrane region" description="Helical" evidence="6">
    <location>
        <begin position="35"/>
        <end position="56"/>
    </location>
</feature>
<evidence type="ECO:0000256" key="4">
    <source>
        <dbReference type="ARBA" id="ARBA00022989"/>
    </source>
</evidence>
<feature type="transmembrane region" description="Helical" evidence="6">
    <location>
        <begin position="371"/>
        <end position="390"/>
    </location>
</feature>
<feature type="transmembrane region" description="Helical" evidence="6">
    <location>
        <begin position="62"/>
        <end position="83"/>
    </location>
</feature>
<dbReference type="InterPro" id="IPR020846">
    <property type="entry name" value="MFS_dom"/>
</dbReference>
<feature type="transmembrane region" description="Helical" evidence="6">
    <location>
        <begin position="303"/>
        <end position="320"/>
    </location>
</feature>
<feature type="transmembrane region" description="Helical" evidence="6">
    <location>
        <begin position="239"/>
        <end position="260"/>
    </location>
</feature>
<feature type="transmembrane region" description="Helical" evidence="6">
    <location>
        <begin position="266"/>
        <end position="291"/>
    </location>
</feature>
<dbReference type="SUPFAM" id="SSF103473">
    <property type="entry name" value="MFS general substrate transporter"/>
    <property type="match status" value="1"/>
</dbReference>
<evidence type="ECO:0000256" key="5">
    <source>
        <dbReference type="ARBA" id="ARBA00023136"/>
    </source>
</evidence>
<protein>
    <submittedName>
        <fullName evidence="8">MFS transporter</fullName>
    </submittedName>
</protein>
<keyword evidence="3 6" id="KW-0812">Transmembrane</keyword>
<keyword evidence="9" id="KW-1185">Reference proteome</keyword>
<dbReference type="PROSITE" id="PS50850">
    <property type="entry name" value="MFS"/>
    <property type="match status" value="1"/>
</dbReference>
<organism evidence="8 9">
    <name type="scientific">Phytohabitans flavus</name>
    <dbReference type="NCBI Taxonomy" id="1076124"/>
    <lineage>
        <taxon>Bacteria</taxon>
        <taxon>Bacillati</taxon>
        <taxon>Actinomycetota</taxon>
        <taxon>Actinomycetes</taxon>
        <taxon>Micromonosporales</taxon>
        <taxon>Micromonosporaceae</taxon>
    </lineage>
</organism>
<name>A0A6F8XMS0_9ACTN</name>
<dbReference type="PANTHER" id="PTHR23513">
    <property type="entry name" value="INTEGRAL MEMBRANE EFFLUX PROTEIN-RELATED"/>
    <property type="match status" value="1"/>
</dbReference>
<accession>A0A6F8XMS0</accession>
<keyword evidence="4 6" id="KW-1133">Transmembrane helix</keyword>
<evidence type="ECO:0000256" key="3">
    <source>
        <dbReference type="ARBA" id="ARBA00022692"/>
    </source>
</evidence>
<dbReference type="AlphaFoldDB" id="A0A6F8XMS0"/>
<dbReference type="RefSeq" id="WP_173034736.1">
    <property type="nucleotide sequence ID" value="NZ_AP022870.1"/>
</dbReference>
<keyword evidence="2" id="KW-1003">Cell membrane</keyword>
<evidence type="ECO:0000259" key="7">
    <source>
        <dbReference type="PROSITE" id="PS50850"/>
    </source>
</evidence>
<dbReference type="GO" id="GO:0005886">
    <property type="term" value="C:plasma membrane"/>
    <property type="evidence" value="ECO:0007669"/>
    <property type="project" value="UniProtKB-SubCell"/>
</dbReference>
<feature type="transmembrane region" description="Helical" evidence="6">
    <location>
        <begin position="104"/>
        <end position="134"/>
    </location>
</feature>
<reference evidence="8 9" key="1">
    <citation type="submission" date="2020-03" db="EMBL/GenBank/DDBJ databases">
        <title>Whole genome shotgun sequence of Phytohabitans flavus NBRC 107702.</title>
        <authorList>
            <person name="Komaki H."/>
            <person name="Tamura T."/>
        </authorList>
    </citation>
    <scope>NUCLEOTIDE SEQUENCE [LARGE SCALE GENOMIC DNA]</scope>
    <source>
        <strain evidence="8 9">NBRC 107702</strain>
    </source>
</reference>
<feature type="transmembrane region" description="Helical" evidence="6">
    <location>
        <begin position="172"/>
        <end position="195"/>
    </location>
</feature>
<dbReference type="InterPro" id="IPR036259">
    <property type="entry name" value="MFS_trans_sf"/>
</dbReference>
<keyword evidence="5 6" id="KW-0472">Membrane</keyword>
<dbReference type="Pfam" id="PF07690">
    <property type="entry name" value="MFS_1"/>
    <property type="match status" value="1"/>
</dbReference>
<evidence type="ECO:0000313" key="9">
    <source>
        <dbReference type="Proteomes" id="UP000502508"/>
    </source>
</evidence>
<feature type="transmembrane region" description="Helical" evidence="6">
    <location>
        <begin position="326"/>
        <end position="350"/>
    </location>
</feature>
<dbReference type="CDD" id="cd06173">
    <property type="entry name" value="MFS_MefA_like"/>
    <property type="match status" value="1"/>
</dbReference>
<evidence type="ECO:0000313" key="8">
    <source>
        <dbReference type="EMBL" id="BCB75124.1"/>
    </source>
</evidence>
<feature type="transmembrane region" description="Helical" evidence="6">
    <location>
        <begin position="396"/>
        <end position="413"/>
    </location>
</feature>
<comment type="subcellular location">
    <subcellularLocation>
        <location evidence="1">Cell membrane</location>
        <topology evidence="1">Multi-pass membrane protein</topology>
    </subcellularLocation>
</comment>
<reference evidence="8 9" key="2">
    <citation type="submission" date="2020-03" db="EMBL/GenBank/DDBJ databases">
        <authorList>
            <person name="Ichikawa N."/>
            <person name="Kimura A."/>
            <person name="Kitahashi Y."/>
            <person name="Uohara A."/>
        </authorList>
    </citation>
    <scope>NUCLEOTIDE SEQUENCE [LARGE SCALE GENOMIC DNA]</scope>
    <source>
        <strain evidence="8 9">NBRC 107702</strain>
    </source>
</reference>
<dbReference type="Proteomes" id="UP000502508">
    <property type="component" value="Chromosome"/>
</dbReference>
<dbReference type="Gene3D" id="1.20.1250.20">
    <property type="entry name" value="MFS general substrate transporter like domains"/>
    <property type="match status" value="1"/>
</dbReference>
<evidence type="ECO:0000256" key="1">
    <source>
        <dbReference type="ARBA" id="ARBA00004651"/>
    </source>
</evidence>
<gene>
    <name evidence="8" type="ORF">Pflav_015340</name>
</gene>
<evidence type="ECO:0000256" key="2">
    <source>
        <dbReference type="ARBA" id="ARBA00022475"/>
    </source>
</evidence>
<dbReference type="KEGG" id="pfla:Pflav_015340"/>
<evidence type="ECO:0000256" key="6">
    <source>
        <dbReference type="SAM" id="Phobius"/>
    </source>
</evidence>
<dbReference type="PANTHER" id="PTHR23513:SF6">
    <property type="entry name" value="MAJOR FACILITATOR SUPERFAMILY ASSOCIATED DOMAIN-CONTAINING PROTEIN"/>
    <property type="match status" value="1"/>
</dbReference>
<dbReference type="EMBL" id="AP022870">
    <property type="protein sequence ID" value="BCB75124.1"/>
    <property type="molecule type" value="Genomic_DNA"/>
</dbReference>
<proteinExistence type="predicted"/>
<dbReference type="InterPro" id="IPR011701">
    <property type="entry name" value="MFS"/>
</dbReference>
<sequence>MVSTTDVAAPAKEPDAPPSLWRNGDFLKLWSGQSLSVFGSYVTIVAMPLVAVQLLNATAQQMGVLGALARAPFVLFLFAGVFADRVRRRPTMIATDLGRAVAIGLIPLLFFADSLTIYWLYGIVLVAGILGVFFEVSNQAFLPSLVDSRQLPEGNARFQISQSVAQVSGPGIAGLLIAFFSAATVMLIDAVSYLVGALTSALIRKPEPPPHGGGKPPKLFTAIRDGLKWVWTQPVIRPLLIASACYMTFTAGIQSLYVFYLKEHLGLSTTVIGVTLGFLGVGAVVGSLLSLKLLKMVGPGPSAFWATVFGNGAFLLIPLAGGPTWLMVGLLAGAQLLIGMSGPMAQVGMASLRQVLTPNDMQGRVVGTFRGLSLGLAPLGALAAGFLGAAVGLRPILLVFAIGVLIPIVVMAVSPLPRLRELPDPVQASA</sequence>